<dbReference type="EMBL" id="VOSM01000001">
    <property type="protein sequence ID" value="TXD39337.1"/>
    <property type="molecule type" value="Genomic_DNA"/>
</dbReference>
<keyword evidence="4" id="KW-1185">Reference proteome</keyword>
<dbReference type="PROSITE" id="PS51257">
    <property type="entry name" value="PROKAR_LIPOPROTEIN"/>
    <property type="match status" value="1"/>
</dbReference>
<name>A0A5C6XBP3_9DELT</name>
<reference evidence="3 4" key="1">
    <citation type="submission" date="2019-08" db="EMBL/GenBank/DDBJ databases">
        <title>Bradymonadales sp. TMQ4.</title>
        <authorList>
            <person name="Liang Q."/>
        </authorList>
    </citation>
    <scope>NUCLEOTIDE SEQUENCE [LARGE SCALE GENOMIC DNA]</scope>
    <source>
        <strain evidence="3 4">TMQ4</strain>
    </source>
</reference>
<evidence type="ECO:0000256" key="2">
    <source>
        <dbReference type="SAM" id="SignalP"/>
    </source>
</evidence>
<comment type="caution">
    <text evidence="3">The sequence shown here is derived from an EMBL/GenBank/DDBJ whole genome shotgun (WGS) entry which is preliminary data.</text>
</comment>
<sequence>MTSRIFSGRLPFALIGVAALAIVSSAGCAFTDGEPWGWVDVSVQNAGLTDSPSPHIEAITLEVTSIRLLSEGGATTSSDSSEELDPANPPPGFSLCHGGHCHADDGRLVPYDEVLQESAGGPQVVSARPLDATLDTDDSAQERLKVTRRGAVTQVEVELGALELQGALTHEGQTRAYRANVPVRGLRLSSPIDLQFDASSPFEQWLDLRIGLNEDIVEGLDLSETEVEEDGTVRITNTRNRAIAEQLLERVAQHLALTPSPS</sequence>
<feature type="region of interest" description="Disordered" evidence="1">
    <location>
        <begin position="72"/>
        <end position="92"/>
    </location>
</feature>
<accession>A0A5C6XBP3</accession>
<gene>
    <name evidence="3" type="ORF">FRC98_02760</name>
</gene>
<keyword evidence="2" id="KW-0732">Signal</keyword>
<evidence type="ECO:0008006" key="5">
    <source>
        <dbReference type="Google" id="ProtNLM"/>
    </source>
</evidence>
<protein>
    <recommendedName>
        <fullName evidence="5">Lipoprotein</fullName>
    </recommendedName>
</protein>
<dbReference type="AlphaFoldDB" id="A0A5C6XBP3"/>
<evidence type="ECO:0000256" key="1">
    <source>
        <dbReference type="SAM" id="MobiDB-lite"/>
    </source>
</evidence>
<organism evidence="3 4">
    <name type="scientific">Lujinxingia vulgaris</name>
    <dbReference type="NCBI Taxonomy" id="2600176"/>
    <lineage>
        <taxon>Bacteria</taxon>
        <taxon>Deltaproteobacteria</taxon>
        <taxon>Bradymonadales</taxon>
        <taxon>Lujinxingiaceae</taxon>
        <taxon>Lujinxingia</taxon>
    </lineage>
</organism>
<dbReference type="OrthoDB" id="5497161at2"/>
<feature type="signal peptide" evidence="2">
    <location>
        <begin position="1"/>
        <end position="29"/>
    </location>
</feature>
<dbReference type="Proteomes" id="UP000321412">
    <property type="component" value="Unassembled WGS sequence"/>
</dbReference>
<feature type="chain" id="PRO_5022812569" description="Lipoprotein" evidence="2">
    <location>
        <begin position="30"/>
        <end position="262"/>
    </location>
</feature>
<evidence type="ECO:0000313" key="3">
    <source>
        <dbReference type="EMBL" id="TXD39337.1"/>
    </source>
</evidence>
<evidence type="ECO:0000313" key="4">
    <source>
        <dbReference type="Proteomes" id="UP000321412"/>
    </source>
</evidence>
<dbReference type="RefSeq" id="WP_146979765.1">
    <property type="nucleotide sequence ID" value="NZ_VOSM01000001.1"/>
</dbReference>
<proteinExistence type="predicted"/>